<sequence length="826" mass="83961">MMKIPFKTILLVLSVLTLVSCSKGNDKATILDASGKHPANWVQKHASFFRQTAGATDNPATAQSTNCTECHGKDLKGGNVKVSCFSQSFGAMTCHFHPAGYATPQVHGAAAKAAPTFSSGLDSCSGCHGSGFAGGFLSTVSCFTCHGISAPHAKNWATSTTSSHSNSDPGNAATCYQCHAGGRLLKNLPAPPAQPAGTPPSCFNNTLCHGGLHPVGWINPAQHGTAAKSQPGTGVGFTNCKNCHGNDFKGGSTGVSCFSASSQNGSCHLRNGSPVNAPHAALPWRATSPAPTHTSTVDDAQGSNAAVCAQCHLKGANLRTAIITSYAGGTPGCFNGTLCHASMGHPAGWADPAQHGATAKANLTYCQTCHSNNPGGGPGSNPRFNVVLGRLTAGCETCHGVNTAHPPVLQIPAGFGITSLDPLGTPWFRHRTATNFDVCNRCHGANLEGGIGPRCQNCHLAALPTSTINNADPCSSCHSQPPSGTVYPNINGAHSNHLIINVAAGSLCNECHLGFGSGTLSHFNKAKLQPAPQIAGIAFNTLSKTGSLVPAYNSATQQCTNTYCHGNAMPGGDTTGTNRAPVWTGATYPPVLSAAFCDKCHGFPPTAASGHPGGITIPAGFPATASLGTTCSCHGNINPTGNSYATIFVNKAQHINGTLEVSSGSAPHAIPLGAGGYPGASHKSTTGVGCLACHPPLAAGSPYPAVPSGTTPPNCRGCHLNANPTTDPKCSDCHGSAANDGSALLAGRPSGAPNSFPNRAGEHNRAGHVGRTCTTCHPFTTGDTRHGWSNRTKSTTAQVGGAGTSITSWNPTTKGCTPTCHGGETW</sequence>
<gene>
    <name evidence="3" type="ORF">KJB30_04235</name>
</gene>
<dbReference type="PANTHER" id="PTHR35038:SF8">
    <property type="entry name" value="C-TYPE POLYHEME CYTOCHROME OMCC"/>
    <property type="match status" value="1"/>
</dbReference>
<dbReference type="InterPro" id="IPR010176">
    <property type="entry name" value="C4xCH_C2xCH_motif_GEOSU"/>
</dbReference>
<reference evidence="3 4" key="1">
    <citation type="submission" date="2021-05" db="EMBL/GenBank/DDBJ databases">
        <title>The draft genome of Geobacter chapellei DSM 13688.</title>
        <authorList>
            <person name="Xu Z."/>
            <person name="Masuda Y."/>
            <person name="Itoh H."/>
            <person name="Senoo K."/>
        </authorList>
    </citation>
    <scope>NUCLEOTIDE SEQUENCE [LARGE SCALE GENOMIC DNA]</scope>
    <source>
        <strain evidence="3 4">DSM 13688</strain>
    </source>
</reference>
<dbReference type="PANTHER" id="PTHR35038">
    <property type="entry name" value="DISSIMILATORY SULFITE REDUCTASE SIRA"/>
    <property type="match status" value="1"/>
</dbReference>
<dbReference type="PROSITE" id="PS51257">
    <property type="entry name" value="PROKAR_LIPOPROTEIN"/>
    <property type="match status" value="1"/>
</dbReference>
<comment type="caution">
    <text evidence="3">The sequence shown here is derived from an EMBL/GenBank/DDBJ whole genome shotgun (WGS) entry which is preliminary data.</text>
</comment>
<name>A0ABS5U5P7_9BACT</name>
<dbReference type="Gene3D" id="3.90.10.10">
    <property type="entry name" value="Cytochrome C3"/>
    <property type="match status" value="1"/>
</dbReference>
<evidence type="ECO:0000256" key="1">
    <source>
        <dbReference type="ARBA" id="ARBA00022729"/>
    </source>
</evidence>
<dbReference type="RefSeq" id="WP_214296693.1">
    <property type="nucleotide sequence ID" value="NZ_JAHDYS010000003.1"/>
</dbReference>
<evidence type="ECO:0000313" key="3">
    <source>
        <dbReference type="EMBL" id="MBT1070982.1"/>
    </source>
</evidence>
<evidence type="ECO:0000313" key="4">
    <source>
        <dbReference type="Proteomes" id="UP000784128"/>
    </source>
</evidence>
<dbReference type="SUPFAM" id="SSF48695">
    <property type="entry name" value="Multiheme cytochromes"/>
    <property type="match status" value="4"/>
</dbReference>
<dbReference type="Pfam" id="PF09698">
    <property type="entry name" value="GSu_C4xC__C2xCH"/>
    <property type="match status" value="1"/>
</dbReference>
<dbReference type="InterPro" id="IPR036280">
    <property type="entry name" value="Multihaem_cyt_sf"/>
</dbReference>
<evidence type="ECO:0000256" key="2">
    <source>
        <dbReference type="SAM" id="MobiDB-lite"/>
    </source>
</evidence>
<accession>A0ABS5U5P7</accession>
<keyword evidence="4" id="KW-1185">Reference proteome</keyword>
<dbReference type="InterPro" id="IPR051829">
    <property type="entry name" value="Multiheme_Cytochr_ET"/>
</dbReference>
<proteinExistence type="predicted"/>
<protein>
    <submittedName>
        <fullName evidence="3">CxxxxCH/CxxCH domain-containing protein</fullName>
    </submittedName>
</protein>
<feature type="region of interest" description="Disordered" evidence="2">
    <location>
        <begin position="787"/>
        <end position="806"/>
    </location>
</feature>
<organism evidence="3 4">
    <name type="scientific">Pelotalea chapellei</name>
    <dbReference type="NCBI Taxonomy" id="44671"/>
    <lineage>
        <taxon>Bacteria</taxon>
        <taxon>Pseudomonadati</taxon>
        <taxon>Thermodesulfobacteriota</taxon>
        <taxon>Desulfuromonadia</taxon>
        <taxon>Geobacterales</taxon>
        <taxon>Geobacteraceae</taxon>
        <taxon>Pelotalea</taxon>
    </lineage>
</organism>
<dbReference type="Proteomes" id="UP000784128">
    <property type="component" value="Unassembled WGS sequence"/>
</dbReference>
<keyword evidence="1" id="KW-0732">Signal</keyword>
<dbReference type="NCBIfam" id="TIGR01904">
    <property type="entry name" value="GSu_C4xC__C2xCH"/>
    <property type="match status" value="1"/>
</dbReference>
<dbReference type="EMBL" id="JAHDYS010000003">
    <property type="protein sequence ID" value="MBT1070982.1"/>
    <property type="molecule type" value="Genomic_DNA"/>
</dbReference>